<dbReference type="GO" id="GO:0006644">
    <property type="term" value="P:phospholipid metabolic process"/>
    <property type="evidence" value="ECO:0007669"/>
    <property type="project" value="TreeGrafter"/>
</dbReference>
<reference evidence="2 3" key="1">
    <citation type="submission" date="2020-12" db="EMBL/GenBank/DDBJ databases">
        <title>Metabolic potential, ecology and presence of endohyphal bacteria is reflected in genomic diversity of Mucoromycotina.</title>
        <authorList>
            <person name="Muszewska A."/>
            <person name="Okrasinska A."/>
            <person name="Steczkiewicz K."/>
            <person name="Drgas O."/>
            <person name="Orlowska M."/>
            <person name="Perlinska-Lenart U."/>
            <person name="Aleksandrzak-Piekarczyk T."/>
            <person name="Szatraj K."/>
            <person name="Zielenkiewicz U."/>
            <person name="Pilsyk S."/>
            <person name="Malc E."/>
            <person name="Mieczkowski P."/>
            <person name="Kruszewska J.S."/>
            <person name="Biernat P."/>
            <person name="Pawlowska J."/>
        </authorList>
    </citation>
    <scope>NUCLEOTIDE SEQUENCE [LARGE SCALE GENOMIC DNA]</scope>
    <source>
        <strain evidence="2 3">CBS 142.35</strain>
    </source>
</reference>
<dbReference type="InterPro" id="IPR038885">
    <property type="entry name" value="PLB1"/>
</dbReference>
<dbReference type="Proteomes" id="UP000646827">
    <property type="component" value="Unassembled WGS sequence"/>
</dbReference>
<dbReference type="InterPro" id="IPR036514">
    <property type="entry name" value="SGNH_hydro_sf"/>
</dbReference>
<organism evidence="2 3">
    <name type="scientific">Circinella minor</name>
    <dbReference type="NCBI Taxonomy" id="1195481"/>
    <lineage>
        <taxon>Eukaryota</taxon>
        <taxon>Fungi</taxon>
        <taxon>Fungi incertae sedis</taxon>
        <taxon>Mucoromycota</taxon>
        <taxon>Mucoromycotina</taxon>
        <taxon>Mucoromycetes</taxon>
        <taxon>Mucorales</taxon>
        <taxon>Lichtheimiaceae</taxon>
        <taxon>Circinella</taxon>
    </lineage>
</organism>
<dbReference type="Gene3D" id="3.40.50.1110">
    <property type="entry name" value="SGNH hydrolase"/>
    <property type="match status" value="1"/>
</dbReference>
<name>A0A8H7S5W5_9FUNG</name>
<dbReference type="PANTHER" id="PTHR21325">
    <property type="entry name" value="PHOSPHOLIPASE B, PLB1"/>
    <property type="match status" value="1"/>
</dbReference>
<comment type="caution">
    <text evidence="2">The sequence shown here is derived from an EMBL/GenBank/DDBJ whole genome shotgun (WGS) entry which is preliminary data.</text>
</comment>
<dbReference type="EMBL" id="JAEPRB010000086">
    <property type="protein sequence ID" value="KAG2222312.1"/>
    <property type="molecule type" value="Genomic_DNA"/>
</dbReference>
<dbReference type="OrthoDB" id="10265800at2759"/>
<dbReference type="PANTHER" id="PTHR21325:SF31">
    <property type="entry name" value="GH22081P-RELATED"/>
    <property type="match status" value="1"/>
</dbReference>
<dbReference type="AlphaFoldDB" id="A0A8H7S5W5"/>
<evidence type="ECO:0000256" key="1">
    <source>
        <dbReference type="SAM" id="SignalP"/>
    </source>
</evidence>
<accession>A0A8H7S5W5</accession>
<evidence type="ECO:0000313" key="3">
    <source>
        <dbReference type="Proteomes" id="UP000646827"/>
    </source>
</evidence>
<evidence type="ECO:0000313" key="2">
    <source>
        <dbReference type="EMBL" id="KAG2222312.1"/>
    </source>
</evidence>
<feature type="chain" id="PRO_5034723969" evidence="1">
    <location>
        <begin position="27"/>
        <end position="372"/>
    </location>
</feature>
<dbReference type="Pfam" id="PF00657">
    <property type="entry name" value="Lipase_GDSL"/>
    <property type="match status" value="1"/>
</dbReference>
<sequence>MHFLSSLTILASTFIGFQLFNPSVTAVNVTSINDCPALPARESRPVDATDVRIDDIKVIAALGDSIMAGFGMMGSSGSVDLGAFREYRGQSYGIGGDRDAQTMATFTKKFSPDLVGPSLGDRSASLCLTGWCSPTFTYKTNDKLNGAVSGSIAKSLDNQLDYIIPKIKSLASDFDNDWKLINIQIGSNDQCASCGKNADDVTSDKYAGYVSKAVERIVKNVPNVIVNLMGVFRVSPVYDLTSGQRYCPSYLGQPLNRLLCSCFKSTSEARKEMDALSDSYNNELIKIYQSYQGKNATSYAVTYQPNNIQVGGFPLEMMSTSDCFHPSLMSHQWISKIAWNALFTPRDYKPDVINYDKGQQIYCPTATDRIVI</sequence>
<dbReference type="InterPro" id="IPR001087">
    <property type="entry name" value="GDSL"/>
</dbReference>
<dbReference type="GO" id="GO:0004620">
    <property type="term" value="F:phospholipase activity"/>
    <property type="evidence" value="ECO:0007669"/>
    <property type="project" value="InterPro"/>
</dbReference>
<keyword evidence="1" id="KW-0732">Signal</keyword>
<proteinExistence type="predicted"/>
<feature type="signal peptide" evidence="1">
    <location>
        <begin position="1"/>
        <end position="26"/>
    </location>
</feature>
<dbReference type="SUPFAM" id="SSF52266">
    <property type="entry name" value="SGNH hydrolase"/>
    <property type="match status" value="1"/>
</dbReference>
<gene>
    <name evidence="2" type="ORF">INT45_001575</name>
</gene>
<protein>
    <submittedName>
        <fullName evidence="2">Uncharacterized protein</fullName>
    </submittedName>
</protein>
<keyword evidence="3" id="KW-1185">Reference proteome</keyword>